<dbReference type="InterPro" id="IPR006043">
    <property type="entry name" value="NCS2"/>
</dbReference>
<evidence type="ECO:0000256" key="6">
    <source>
        <dbReference type="ARBA" id="ARBA00023136"/>
    </source>
</evidence>
<feature type="transmembrane region" description="Helical" evidence="8">
    <location>
        <begin position="206"/>
        <end position="226"/>
    </location>
</feature>
<evidence type="ECO:0000256" key="3">
    <source>
        <dbReference type="ARBA" id="ARBA00022448"/>
    </source>
</evidence>
<keyword evidence="3" id="KW-0813">Transport</keyword>
<keyword evidence="4 8" id="KW-0812">Transmembrane</keyword>
<feature type="transmembrane region" description="Helical" evidence="8">
    <location>
        <begin position="878"/>
        <end position="898"/>
    </location>
</feature>
<feature type="transmembrane region" description="Helical" evidence="8">
    <location>
        <begin position="1006"/>
        <end position="1024"/>
    </location>
</feature>
<feature type="transmembrane region" description="Helical" evidence="8">
    <location>
        <begin position="418"/>
        <end position="439"/>
    </location>
</feature>
<sequence length="1123" mass="122627">MSSASSSRSNLSEIPTAHPEHSPTFESVRPSTLSRRSTNVELSRIESLRLTHRSTVGSTAGPAPRDQWLPFGGGKDYPPLLPDPEKYVVEFTGDDPMDPHNWRMSAKIRFSCILAYVTFVSSFASAIFSSAVAATSKEFHVSTEVMTLGVTLYVLGFASGPTFWAPASELAGRRWPLTAGAFGASIFTIGTATAKDVQTIMLTRFFAGFFAASPLALVPAVFADIYNNRHRGVAIAMFAMAVFVGPFASPFTGGFITMSYLHWRWTMYIAAIMGFFGSALLLFFFRETYAPIVLVEKASILRRQTHNWGIHAKQDEVEIDFNHLITVNFSRPFRMLFTEPIVFLVTLYMSFIYGLMYALLSAYPVVFQQIHGMNLGVGSLPFIGLIIGEFAGGAYTLLSQSAYTKKLMANNDIPVPEWRLPPVIVGGIAFAVGLFWFGWTGWTKNIHWMAPTASGLLVGFGIYCIFLQCFNYLIDSYLQFAASVFAANTILRSAVGACFPLFSRQMFNNLGVQWAGTLLGCLAAIMIPIPLGFIIWGPTLRRKIHPPSKLENMGWIHRTNLKVARSPVGRWFRLENSGHPQERKGSFFFTEIRAGLATFFAMAYIISVNSTITSDSGGTCVCPPESWADKCNSNTEYLLCVQEVKRDLVTATAAIAALGTFFMGLLANLPVALAPGMGLNAYFAYTVVGHHGFGMIPYRVAVTAVFVEGFVFLALTLMGIRQWLARALPASIKLATGTGIGLYLTLIGLSYSAGIGLVTGSTDTPMELAGCHSSMRDATTGMCPASDKMRNPTMWVGIFCGGILTAMLMLYRVKGAVIIGILLVSIISWPRPTPVTYFPHTELGDSNFDFFKQVVTFHPIKHTLVAQEWDLSGHGSQFGLAFITFLYVDILDTTGTLYSMARFAGAIDERTQDFEGSAFAYMVDAICVSIGSLFGTPPVTAFVESGAGISEGGKTGMTSCVTGLCFFIAVFFAPIFASIPPWATGCTLVIVGALMCKAAAEINWKYYGDAIPAFLTIAIMPFTYSIAYGLIAGILSYICINTMVWIVEKASFGRLVPPNKDEKDPWTWKLPGGFFPPWVKRAARGKKKFWQPDEENEGVVPDGSVSSNDRGEKSGFNSKSGVV</sequence>
<keyword evidence="11" id="KW-1185">Reference proteome</keyword>
<dbReference type="InterPro" id="IPR036259">
    <property type="entry name" value="MFS_trans_sf"/>
</dbReference>
<protein>
    <submittedName>
        <fullName evidence="10">Xanthine/uracil permease</fullName>
    </submittedName>
</protein>
<dbReference type="SUPFAM" id="SSF103473">
    <property type="entry name" value="MFS general substrate transporter"/>
    <property type="match status" value="1"/>
</dbReference>
<feature type="transmembrane region" description="Helical" evidence="8">
    <location>
        <begin position="696"/>
        <end position="720"/>
    </location>
</feature>
<dbReference type="STRING" id="656916.A0A2G7G1A8"/>
<dbReference type="Proteomes" id="UP000231358">
    <property type="component" value="Unassembled WGS sequence"/>
</dbReference>
<feature type="compositionally biased region" description="Low complexity" evidence="7">
    <location>
        <begin position="1"/>
        <end position="12"/>
    </location>
</feature>
<dbReference type="Gene3D" id="1.20.1250.20">
    <property type="entry name" value="MFS general substrate transporter like domains"/>
    <property type="match status" value="1"/>
</dbReference>
<dbReference type="GO" id="GO:0005345">
    <property type="term" value="F:purine nucleobase transmembrane transporter activity"/>
    <property type="evidence" value="ECO:0007669"/>
    <property type="project" value="TreeGrafter"/>
</dbReference>
<dbReference type="AlphaFoldDB" id="A0A2G7G1A8"/>
<feature type="region of interest" description="Disordered" evidence="7">
    <location>
        <begin position="1089"/>
        <end position="1123"/>
    </location>
</feature>
<keyword evidence="6 8" id="KW-0472">Membrane</keyword>
<comment type="similarity">
    <text evidence="2">Belongs to the nucleobase:cation symporter-2 (NCS2) (TC 2.A.40) family. Azg-like subfamily.</text>
</comment>
<dbReference type="Pfam" id="PF07690">
    <property type="entry name" value="MFS_1"/>
    <property type="match status" value="1"/>
</dbReference>
<evidence type="ECO:0000313" key="10">
    <source>
        <dbReference type="EMBL" id="PIG86592.1"/>
    </source>
</evidence>
<name>A0A2G7G1A8_9EURO</name>
<dbReference type="CDD" id="cd17323">
    <property type="entry name" value="MFS_Tpo1_MDR_like"/>
    <property type="match status" value="1"/>
</dbReference>
<dbReference type="FunFam" id="1.20.1250.20:FF:000011">
    <property type="entry name" value="MFS multidrug transporter, putative"/>
    <property type="match status" value="1"/>
</dbReference>
<keyword evidence="5 8" id="KW-1133">Transmembrane helix</keyword>
<dbReference type="GO" id="GO:0005886">
    <property type="term" value="C:plasma membrane"/>
    <property type="evidence" value="ECO:0007669"/>
    <property type="project" value="TreeGrafter"/>
</dbReference>
<evidence type="ECO:0000256" key="1">
    <source>
        <dbReference type="ARBA" id="ARBA00004127"/>
    </source>
</evidence>
<feature type="transmembrane region" description="Helical" evidence="8">
    <location>
        <begin position="265"/>
        <end position="285"/>
    </location>
</feature>
<feature type="transmembrane region" description="Helical" evidence="8">
    <location>
        <begin position="380"/>
        <end position="398"/>
    </location>
</feature>
<dbReference type="InterPro" id="IPR045018">
    <property type="entry name" value="Azg-like"/>
</dbReference>
<dbReference type="PANTHER" id="PTHR43337:SF1">
    <property type="entry name" value="XANTHINE_URACIL PERMEASE C887.17-RELATED"/>
    <property type="match status" value="1"/>
</dbReference>
<organism evidence="10 11">
    <name type="scientific">Aspergillus arachidicola</name>
    <dbReference type="NCBI Taxonomy" id="656916"/>
    <lineage>
        <taxon>Eukaryota</taxon>
        <taxon>Fungi</taxon>
        <taxon>Dikarya</taxon>
        <taxon>Ascomycota</taxon>
        <taxon>Pezizomycotina</taxon>
        <taxon>Eurotiomycetes</taxon>
        <taxon>Eurotiomycetidae</taxon>
        <taxon>Eurotiales</taxon>
        <taxon>Aspergillaceae</taxon>
        <taxon>Aspergillus</taxon>
        <taxon>Aspergillus subgen. Circumdati</taxon>
    </lineage>
</organism>
<gene>
    <name evidence="10" type="ORF">AARAC_002036</name>
</gene>
<dbReference type="Pfam" id="PF00860">
    <property type="entry name" value="Xan_ur_permease"/>
    <property type="match status" value="1"/>
</dbReference>
<accession>A0A2G7G1A8</accession>
<evidence type="ECO:0000256" key="7">
    <source>
        <dbReference type="SAM" id="MobiDB-lite"/>
    </source>
</evidence>
<feature type="transmembrane region" description="Helical" evidence="8">
    <location>
        <begin position="794"/>
        <end position="813"/>
    </location>
</feature>
<feature type="transmembrane region" description="Helical" evidence="8">
    <location>
        <begin position="177"/>
        <end position="194"/>
    </location>
</feature>
<comment type="caution">
    <text evidence="10">The sequence shown here is derived from an EMBL/GenBank/DDBJ whole genome shotgun (WGS) entry which is preliminary data.</text>
</comment>
<feature type="compositionally biased region" description="Polar residues" evidence="7">
    <location>
        <begin position="29"/>
        <end position="39"/>
    </location>
</feature>
<comment type="subcellular location">
    <subcellularLocation>
        <location evidence="1">Endomembrane system</location>
        <topology evidence="1">Multi-pass membrane protein</topology>
    </subcellularLocation>
</comment>
<dbReference type="InterPro" id="IPR011701">
    <property type="entry name" value="MFS"/>
</dbReference>
<feature type="transmembrane region" description="Helical" evidence="8">
    <location>
        <begin position="341"/>
        <end position="360"/>
    </location>
</feature>
<feature type="transmembrane region" description="Helical" evidence="8">
    <location>
        <begin position="955"/>
        <end position="976"/>
    </location>
</feature>
<evidence type="ECO:0000256" key="2">
    <source>
        <dbReference type="ARBA" id="ARBA00005697"/>
    </source>
</evidence>
<dbReference type="GO" id="GO:0012505">
    <property type="term" value="C:endomembrane system"/>
    <property type="evidence" value="ECO:0007669"/>
    <property type="project" value="UniProtKB-SubCell"/>
</dbReference>
<feature type="transmembrane region" description="Helical" evidence="8">
    <location>
        <begin position="145"/>
        <end position="165"/>
    </location>
</feature>
<feature type="transmembrane region" description="Helical" evidence="8">
    <location>
        <begin position="648"/>
        <end position="676"/>
    </location>
</feature>
<evidence type="ECO:0000256" key="8">
    <source>
        <dbReference type="SAM" id="Phobius"/>
    </source>
</evidence>
<evidence type="ECO:0000259" key="9">
    <source>
        <dbReference type="PROSITE" id="PS50850"/>
    </source>
</evidence>
<proteinExistence type="inferred from homology"/>
<dbReference type="InterPro" id="IPR020846">
    <property type="entry name" value="MFS_dom"/>
</dbReference>
<feature type="transmembrane region" description="Helical" evidence="8">
    <location>
        <begin position="113"/>
        <end position="133"/>
    </location>
</feature>
<feature type="domain" description="Major facilitator superfamily (MFS) profile" evidence="9">
    <location>
        <begin position="110"/>
        <end position="609"/>
    </location>
</feature>
<evidence type="ECO:0000256" key="4">
    <source>
        <dbReference type="ARBA" id="ARBA00022692"/>
    </source>
</evidence>
<feature type="transmembrane region" description="Helical" evidence="8">
    <location>
        <begin position="233"/>
        <end position="253"/>
    </location>
</feature>
<dbReference type="GO" id="GO:0015853">
    <property type="term" value="P:adenine transport"/>
    <property type="evidence" value="ECO:0007669"/>
    <property type="project" value="TreeGrafter"/>
</dbReference>
<feature type="transmembrane region" description="Helical" evidence="8">
    <location>
        <begin position="740"/>
        <end position="758"/>
    </location>
</feature>
<evidence type="ECO:0000256" key="5">
    <source>
        <dbReference type="ARBA" id="ARBA00022989"/>
    </source>
</evidence>
<evidence type="ECO:0000313" key="11">
    <source>
        <dbReference type="Proteomes" id="UP000231358"/>
    </source>
</evidence>
<feature type="region of interest" description="Disordered" evidence="7">
    <location>
        <begin position="1"/>
        <end position="39"/>
    </location>
</feature>
<feature type="transmembrane region" description="Helical" evidence="8">
    <location>
        <begin position="478"/>
        <end position="502"/>
    </location>
</feature>
<dbReference type="EMBL" id="NEXV01000244">
    <property type="protein sequence ID" value="PIG86592.1"/>
    <property type="molecule type" value="Genomic_DNA"/>
</dbReference>
<dbReference type="PANTHER" id="PTHR43337">
    <property type="entry name" value="XANTHINE/URACIL PERMEASE C887.17-RELATED"/>
    <property type="match status" value="1"/>
</dbReference>
<dbReference type="GO" id="GO:0015854">
    <property type="term" value="P:guanine transport"/>
    <property type="evidence" value="ECO:0007669"/>
    <property type="project" value="TreeGrafter"/>
</dbReference>
<dbReference type="PROSITE" id="PS50850">
    <property type="entry name" value="MFS"/>
    <property type="match status" value="1"/>
</dbReference>
<feature type="transmembrane region" description="Helical" evidence="8">
    <location>
        <begin position="445"/>
        <end position="466"/>
    </location>
</feature>
<feature type="transmembrane region" description="Helical" evidence="8">
    <location>
        <begin position="514"/>
        <end position="536"/>
    </location>
</feature>
<reference evidence="10 11" key="1">
    <citation type="submission" date="2017-05" db="EMBL/GenBank/DDBJ databases">
        <title>Genome sequence for an aflatoxigenic pathogen of Argentinian peanut, Aspergillus arachidicola.</title>
        <authorList>
            <person name="Moore G."/>
            <person name="Beltz S.B."/>
            <person name="Mack B.M."/>
        </authorList>
    </citation>
    <scope>NUCLEOTIDE SEQUENCE [LARGE SCALE GENOMIC DNA]</scope>
    <source>
        <strain evidence="10 11">CBS 117610</strain>
    </source>
</reference>